<feature type="chain" id="PRO_5028278053" evidence="1">
    <location>
        <begin position="21"/>
        <end position="80"/>
    </location>
</feature>
<evidence type="ECO:0000313" key="3">
    <source>
        <dbReference type="Proteomes" id="UP000580250"/>
    </source>
</evidence>
<accession>A0A6V7X2G3</accession>
<feature type="signal peptide" evidence="1">
    <location>
        <begin position="1"/>
        <end position="20"/>
    </location>
</feature>
<proteinExistence type="predicted"/>
<evidence type="ECO:0000313" key="2">
    <source>
        <dbReference type="EMBL" id="CAD2193520.1"/>
    </source>
</evidence>
<comment type="caution">
    <text evidence="2">The sequence shown here is derived from an EMBL/GenBank/DDBJ whole genome shotgun (WGS) entry which is preliminary data.</text>
</comment>
<protein>
    <submittedName>
        <fullName evidence="2">Uncharacterized protein</fullName>
    </submittedName>
</protein>
<evidence type="ECO:0000256" key="1">
    <source>
        <dbReference type="SAM" id="SignalP"/>
    </source>
</evidence>
<gene>
    <name evidence="2" type="ORF">MENT_LOCUS46479</name>
</gene>
<dbReference type="EMBL" id="CAJEWN010001036">
    <property type="protein sequence ID" value="CAD2193520.1"/>
    <property type="molecule type" value="Genomic_DNA"/>
</dbReference>
<dbReference type="Proteomes" id="UP000580250">
    <property type="component" value="Unassembled WGS sequence"/>
</dbReference>
<organism evidence="2 3">
    <name type="scientific">Meloidogyne enterolobii</name>
    <name type="common">Root-knot nematode worm</name>
    <name type="synonym">Meloidogyne mayaguensis</name>
    <dbReference type="NCBI Taxonomy" id="390850"/>
    <lineage>
        <taxon>Eukaryota</taxon>
        <taxon>Metazoa</taxon>
        <taxon>Ecdysozoa</taxon>
        <taxon>Nematoda</taxon>
        <taxon>Chromadorea</taxon>
        <taxon>Rhabditida</taxon>
        <taxon>Tylenchina</taxon>
        <taxon>Tylenchomorpha</taxon>
        <taxon>Tylenchoidea</taxon>
        <taxon>Meloidogynidae</taxon>
        <taxon>Meloidogyninae</taxon>
        <taxon>Meloidogyne</taxon>
    </lineage>
</organism>
<reference evidence="2 3" key="1">
    <citation type="submission" date="2020-08" db="EMBL/GenBank/DDBJ databases">
        <authorList>
            <person name="Koutsovoulos G."/>
            <person name="Danchin GJ E."/>
        </authorList>
    </citation>
    <scope>NUCLEOTIDE SEQUENCE [LARGE SCALE GENOMIC DNA]</scope>
</reference>
<sequence length="80" mass="9555">MVKILFLIFIALFILDGMINRKIKKGFWHKIKMMMVAFGLKCHSVRNVKQIKIKRMPKKVMKNVLKHLQFTIKITMLIKL</sequence>
<name>A0A6V7X2G3_MELEN</name>
<dbReference type="AlphaFoldDB" id="A0A6V7X2G3"/>
<keyword evidence="1" id="KW-0732">Signal</keyword>